<gene>
    <name evidence="1" type="ordered locus">GFO_3034</name>
</gene>
<dbReference type="Proteomes" id="UP000000755">
    <property type="component" value="Chromosome"/>
</dbReference>
<sequence>MLSLSKDDFAKKHFDKLYEAPKRYAELVSASHLAKPETSSG</sequence>
<evidence type="ECO:0000313" key="1">
    <source>
        <dbReference type="EMBL" id="CAL67978.1"/>
    </source>
</evidence>
<protein>
    <submittedName>
        <fullName evidence="1">Uncharacterized protein</fullName>
    </submittedName>
</protein>
<dbReference type="KEGG" id="gfo:GFO_3034"/>
<accession>A0M5T3</accession>
<dbReference type="HOGENOM" id="CLU_3270747_0_0_10"/>
<organism evidence="1 2">
    <name type="scientific">Christiangramia forsetii (strain DSM 17595 / CGMCC 1.15422 / KT0803)</name>
    <name type="common">Gramella forsetii</name>
    <dbReference type="NCBI Taxonomy" id="411154"/>
    <lineage>
        <taxon>Bacteria</taxon>
        <taxon>Pseudomonadati</taxon>
        <taxon>Bacteroidota</taxon>
        <taxon>Flavobacteriia</taxon>
        <taxon>Flavobacteriales</taxon>
        <taxon>Flavobacteriaceae</taxon>
        <taxon>Christiangramia</taxon>
    </lineage>
</organism>
<reference evidence="1 2" key="1">
    <citation type="journal article" date="2006" name="Environ. Microbiol.">
        <title>Whole genome analysis of the marine Bacteroidetes'Gramella forsetii' reveals adaptations to degradation of polymeric organic matter.</title>
        <authorList>
            <person name="Bauer M."/>
            <person name="Kube M."/>
            <person name="Teeling H."/>
            <person name="Richter M."/>
            <person name="Lombardot T."/>
            <person name="Allers E."/>
            <person name="Wuerdemann C.A."/>
            <person name="Quast C."/>
            <person name="Kuhl H."/>
            <person name="Knaust F."/>
            <person name="Woebken D."/>
            <person name="Bischof K."/>
            <person name="Mussmann M."/>
            <person name="Choudhuri J.V."/>
            <person name="Meyer F."/>
            <person name="Reinhardt R."/>
            <person name="Amann R.I."/>
            <person name="Gloeckner F.O."/>
        </authorList>
    </citation>
    <scope>NUCLEOTIDE SEQUENCE [LARGE SCALE GENOMIC DNA]</scope>
    <source>
        <strain evidence="1 2">KT0803</strain>
    </source>
</reference>
<evidence type="ECO:0000313" key="2">
    <source>
        <dbReference type="Proteomes" id="UP000000755"/>
    </source>
</evidence>
<proteinExistence type="predicted"/>
<dbReference type="EMBL" id="CU207366">
    <property type="protein sequence ID" value="CAL67978.1"/>
    <property type="molecule type" value="Genomic_DNA"/>
</dbReference>
<name>A0M5T3_CHRFK</name>
<dbReference type="STRING" id="411154.GFO_3034"/>
<dbReference type="AlphaFoldDB" id="A0M5T3"/>